<evidence type="ECO:0000313" key="5">
    <source>
        <dbReference type="EMBL" id="ENZ20101.1"/>
    </source>
</evidence>
<dbReference type="InterPro" id="IPR052174">
    <property type="entry name" value="Flavoredoxin"/>
</dbReference>
<keyword evidence="2" id="KW-0285">Flavoprotein</keyword>
<dbReference type="SMART" id="SM00903">
    <property type="entry name" value="Flavin_Reduct"/>
    <property type="match status" value="1"/>
</dbReference>
<dbReference type="PATRIC" id="fig|999408.3.peg.30"/>
<dbReference type="EMBL" id="AGYR01000001">
    <property type="protein sequence ID" value="ENZ20101.1"/>
    <property type="molecule type" value="Genomic_DNA"/>
</dbReference>
<proteinExistence type="inferred from homology"/>
<dbReference type="InterPro" id="IPR012349">
    <property type="entry name" value="Split_barrel_FMN-bd"/>
</dbReference>
<comment type="similarity">
    <text evidence="3">Belongs to the flavoredoxin family.</text>
</comment>
<dbReference type="InterPro" id="IPR002563">
    <property type="entry name" value="Flavin_Rdtase-like_dom"/>
</dbReference>
<dbReference type="Gene3D" id="2.30.110.10">
    <property type="entry name" value="Electron Transport, Fmn-binding Protein, Chain A"/>
    <property type="match status" value="1"/>
</dbReference>
<dbReference type="GeneID" id="57963468"/>
<evidence type="ECO:0000259" key="4">
    <source>
        <dbReference type="SMART" id="SM00903"/>
    </source>
</evidence>
<dbReference type="Proteomes" id="UP000013085">
    <property type="component" value="Unassembled WGS sequence"/>
</dbReference>
<evidence type="ECO:0000256" key="1">
    <source>
        <dbReference type="ARBA" id="ARBA00001917"/>
    </source>
</evidence>
<name>A0A0E2HV54_9FIRM</name>
<dbReference type="GO" id="GO:0016646">
    <property type="term" value="F:oxidoreductase activity, acting on the CH-NH group of donors, NAD or NADP as acceptor"/>
    <property type="evidence" value="ECO:0007669"/>
    <property type="project" value="UniProtKB-ARBA"/>
</dbReference>
<comment type="caution">
    <text evidence="5">The sequence shown here is derived from an EMBL/GenBank/DDBJ whole genome shotgun (WGS) entry which is preliminary data.</text>
</comment>
<dbReference type="RefSeq" id="WP_002585897.1">
    <property type="nucleotide sequence ID" value="NZ_KB850976.1"/>
</dbReference>
<dbReference type="AlphaFoldDB" id="A0A0E2HV54"/>
<dbReference type="PANTHER" id="PTHR43567">
    <property type="entry name" value="FLAVOREDOXIN-RELATED-RELATED"/>
    <property type="match status" value="1"/>
</dbReference>
<comment type="cofactor">
    <cofactor evidence="1">
        <name>FMN</name>
        <dbReference type="ChEBI" id="CHEBI:58210"/>
    </cofactor>
</comment>
<reference evidence="5 6" key="1">
    <citation type="submission" date="2013-01" db="EMBL/GenBank/DDBJ databases">
        <title>The Genome Sequence of Clostridium clostridioforme 90A8.</title>
        <authorList>
            <consortium name="The Broad Institute Genome Sequencing Platform"/>
            <person name="Earl A."/>
            <person name="Ward D."/>
            <person name="Feldgarden M."/>
            <person name="Gevers D."/>
            <person name="Courvalin P."/>
            <person name="Lambert T."/>
            <person name="Walker B."/>
            <person name="Young S.K."/>
            <person name="Zeng Q."/>
            <person name="Gargeya S."/>
            <person name="Fitzgerald M."/>
            <person name="Haas B."/>
            <person name="Abouelleil A."/>
            <person name="Alvarado L."/>
            <person name="Arachchi H.M."/>
            <person name="Berlin A.M."/>
            <person name="Chapman S.B."/>
            <person name="Dewar J."/>
            <person name="Goldberg J."/>
            <person name="Griggs A."/>
            <person name="Gujja S."/>
            <person name="Hansen M."/>
            <person name="Howarth C."/>
            <person name="Imamovic A."/>
            <person name="Larimer J."/>
            <person name="McCowan C."/>
            <person name="Murphy C."/>
            <person name="Neiman D."/>
            <person name="Pearson M."/>
            <person name="Priest M."/>
            <person name="Roberts A."/>
            <person name="Saif S."/>
            <person name="Shea T."/>
            <person name="Sisk P."/>
            <person name="Sykes S."/>
            <person name="Wortman J."/>
            <person name="Nusbaum C."/>
            <person name="Birren B."/>
        </authorList>
    </citation>
    <scope>NUCLEOTIDE SEQUENCE [LARGE SCALE GENOMIC DNA]</scope>
    <source>
        <strain evidence="5 6">90A8</strain>
    </source>
</reference>
<accession>A0A0E2HV54</accession>
<feature type="domain" description="Flavin reductase like" evidence="4">
    <location>
        <begin position="11"/>
        <end position="157"/>
    </location>
</feature>
<evidence type="ECO:0000256" key="3">
    <source>
        <dbReference type="ARBA" id="ARBA00038054"/>
    </source>
</evidence>
<sequence>MSKEYWKPGNMLYPVPAVMVSCGREGETPNIITVAWAGTICSDPAMVSISVRKERFSHSIIRDTGEFVINLVNKRLVRAADYCGVKSGGDVDKFKETRLTPQASRYVKAPGVEESPVNIECKVVEVKELGSHDMFIAKVMGVTIDNRYMDDRGKFNLNMSGLVSYSHGEYFELGKKLGSFGYSVKKPVKRQNDRNRTSRRKKA</sequence>
<dbReference type="GO" id="GO:0010181">
    <property type="term" value="F:FMN binding"/>
    <property type="evidence" value="ECO:0007669"/>
    <property type="project" value="InterPro"/>
</dbReference>
<dbReference type="PANTHER" id="PTHR43567:SF1">
    <property type="entry name" value="FLAVOREDOXIN"/>
    <property type="match status" value="1"/>
</dbReference>
<dbReference type="Pfam" id="PF01613">
    <property type="entry name" value="Flavin_Reduct"/>
    <property type="match status" value="1"/>
</dbReference>
<evidence type="ECO:0000313" key="6">
    <source>
        <dbReference type="Proteomes" id="UP000013085"/>
    </source>
</evidence>
<evidence type="ECO:0000256" key="2">
    <source>
        <dbReference type="ARBA" id="ARBA00022630"/>
    </source>
</evidence>
<protein>
    <submittedName>
        <fullName evidence="5">Flavin reductase</fullName>
    </submittedName>
</protein>
<dbReference type="HOGENOM" id="CLU_059021_5_1_9"/>
<gene>
    <name evidence="5" type="ORF">HMPREF1090_00030</name>
</gene>
<organism evidence="5 6">
    <name type="scientific">[Clostridium] clostridioforme 90A8</name>
    <dbReference type="NCBI Taxonomy" id="999408"/>
    <lineage>
        <taxon>Bacteria</taxon>
        <taxon>Bacillati</taxon>
        <taxon>Bacillota</taxon>
        <taxon>Clostridia</taxon>
        <taxon>Lachnospirales</taxon>
        <taxon>Lachnospiraceae</taxon>
        <taxon>Enterocloster</taxon>
    </lineage>
</organism>
<dbReference type="SUPFAM" id="SSF50475">
    <property type="entry name" value="FMN-binding split barrel"/>
    <property type="match status" value="1"/>
</dbReference>
<dbReference type="PROSITE" id="PS51257">
    <property type="entry name" value="PROKAR_LIPOPROTEIN"/>
    <property type="match status" value="1"/>
</dbReference>